<evidence type="ECO:0000313" key="2">
    <source>
        <dbReference type="Proteomes" id="UP001596524"/>
    </source>
</evidence>
<dbReference type="EMBL" id="JBHTCH010000030">
    <property type="protein sequence ID" value="MFC7363289.1"/>
    <property type="molecule type" value="Genomic_DNA"/>
</dbReference>
<protein>
    <submittedName>
        <fullName evidence="1">DUF1876 domain-containing protein</fullName>
    </submittedName>
</protein>
<keyword evidence="2" id="KW-1185">Reference proteome</keyword>
<accession>A0ABW2NBS8</accession>
<dbReference type="Pfam" id="PF08962">
    <property type="entry name" value="Rv2632c-like"/>
    <property type="match status" value="1"/>
</dbReference>
<reference evidence="2" key="1">
    <citation type="journal article" date="2019" name="Int. J. Syst. Evol. Microbiol.">
        <title>The Global Catalogue of Microorganisms (GCM) 10K type strain sequencing project: providing services to taxonomists for standard genome sequencing and annotation.</title>
        <authorList>
            <consortium name="The Broad Institute Genomics Platform"/>
            <consortium name="The Broad Institute Genome Sequencing Center for Infectious Disease"/>
            <person name="Wu L."/>
            <person name="Ma J."/>
        </authorList>
    </citation>
    <scope>NUCLEOTIDE SEQUENCE [LARGE SCALE GENOMIC DNA]</scope>
    <source>
        <strain evidence="2">FCH27</strain>
    </source>
</reference>
<gene>
    <name evidence="1" type="ORF">ACFQO6_23660</name>
</gene>
<dbReference type="Proteomes" id="UP001596524">
    <property type="component" value="Unassembled WGS sequence"/>
</dbReference>
<sequence length="84" mass="9118">MHTRTWHVAINLFEEEGRTRAEAVLRTDVGPELRHEGLARRHPGDRDVPEIGDELAVCRALSGLGHDLLDAALADIAANDPSGS</sequence>
<dbReference type="InterPro" id="IPR038070">
    <property type="entry name" value="Rv2632c-like_sf"/>
</dbReference>
<name>A0ABW2NBS8_9ACTN</name>
<dbReference type="SUPFAM" id="SSF143212">
    <property type="entry name" value="Rv2632c-like"/>
    <property type="match status" value="1"/>
</dbReference>
<dbReference type="Gene3D" id="3.30.160.240">
    <property type="entry name" value="Rv1738"/>
    <property type="match status" value="1"/>
</dbReference>
<dbReference type="InterPro" id="IPR015057">
    <property type="entry name" value="Rv2632c-like"/>
</dbReference>
<evidence type="ECO:0000313" key="1">
    <source>
        <dbReference type="EMBL" id="MFC7363289.1"/>
    </source>
</evidence>
<proteinExistence type="predicted"/>
<organism evidence="1 2">
    <name type="scientific">Nocardioides astragali</name>
    <dbReference type="NCBI Taxonomy" id="1776736"/>
    <lineage>
        <taxon>Bacteria</taxon>
        <taxon>Bacillati</taxon>
        <taxon>Actinomycetota</taxon>
        <taxon>Actinomycetes</taxon>
        <taxon>Propionibacteriales</taxon>
        <taxon>Nocardioidaceae</taxon>
        <taxon>Nocardioides</taxon>
    </lineage>
</organism>
<dbReference type="RefSeq" id="WP_255889363.1">
    <property type="nucleotide sequence ID" value="NZ_JAFMZM010000002.1"/>
</dbReference>
<comment type="caution">
    <text evidence="1">The sequence shown here is derived from an EMBL/GenBank/DDBJ whole genome shotgun (WGS) entry which is preliminary data.</text>
</comment>